<protein>
    <submittedName>
        <fullName evidence="1">Uncharacterized protein</fullName>
    </submittedName>
</protein>
<dbReference type="Proteomes" id="UP000738402">
    <property type="component" value="Unassembled WGS sequence"/>
</dbReference>
<evidence type="ECO:0000313" key="2">
    <source>
        <dbReference type="Proteomes" id="UP000738402"/>
    </source>
</evidence>
<comment type="caution">
    <text evidence="1">The sequence shown here is derived from an EMBL/GenBank/DDBJ whole genome shotgun (WGS) entry which is preliminary data.</text>
</comment>
<accession>A0AAN6D803</accession>
<organism evidence="1 2">
    <name type="scientific">Ogataea haglerorum</name>
    <dbReference type="NCBI Taxonomy" id="1937702"/>
    <lineage>
        <taxon>Eukaryota</taxon>
        <taxon>Fungi</taxon>
        <taxon>Dikarya</taxon>
        <taxon>Ascomycota</taxon>
        <taxon>Saccharomycotina</taxon>
        <taxon>Pichiomycetes</taxon>
        <taxon>Pichiales</taxon>
        <taxon>Pichiaceae</taxon>
        <taxon>Ogataea</taxon>
    </lineage>
</organism>
<proteinExistence type="predicted"/>
<name>A0AAN6D803_9ASCO</name>
<gene>
    <name evidence="1" type="ORF">KL933_001440</name>
</gene>
<evidence type="ECO:0000313" key="1">
    <source>
        <dbReference type="EMBL" id="KAG7729214.1"/>
    </source>
</evidence>
<dbReference type="AlphaFoldDB" id="A0AAN6D803"/>
<reference evidence="1" key="1">
    <citation type="journal article" date="2021" name="G3 (Bethesda)">
        <title>Genomic diversity, chromosomal rearrangements, and interspecies hybridization in the ogataea polymorpha species complex.</title>
        <authorList>
            <person name="Hanson S.J."/>
            <person name="Cinneide E.O."/>
            <person name="Salzberg L.I."/>
            <person name="Wolfe K.H."/>
            <person name="McGowan J."/>
            <person name="Fitzpatrick D.A."/>
            <person name="Matlin K."/>
        </authorList>
    </citation>
    <scope>NUCLEOTIDE SEQUENCE</scope>
    <source>
        <strain evidence="1">83-405-1</strain>
    </source>
</reference>
<sequence length="362" mass="41592">MQNGLDIAIQLIDLLGKHSGKKRLQVSGEDIYPELVGGRPIATFKDEKTGILEILVSKKTLINIFKDCKQVLDAGENCDDWKLYYASIGVLIMTPEDRRAVLLNETVLNKIILNDPCAADYHYNCLGALLSCDLAKTNKSASLWFYFRKVSVAKLEALDSSTLNEMVDLILLSVASHPRNYYACSFLRFLLGVCRCKGLLGILYERIWDYCKSHLHDFSMWLALLEILIGKSDYYLGELKRLGGELRGAPQYFEEPELTRLYEEIRLWGEQIGTPSYSLYYTKLQLGLHLGLDVCSQYKQEFEEFEQERDYLIDVSSRQLICKKKPVPLDNDALLKQKFEGLLIRKQLYIRYGPLATRENRI</sequence>
<dbReference type="EMBL" id="JAHLUH010000003">
    <property type="protein sequence ID" value="KAG7729214.1"/>
    <property type="molecule type" value="Genomic_DNA"/>
</dbReference>